<dbReference type="STRING" id="584787.GCA_001247655_00125"/>
<dbReference type="InterPro" id="IPR039422">
    <property type="entry name" value="MarR/SlyA-like"/>
</dbReference>
<dbReference type="AlphaFoldDB" id="A0A3N1PLE4"/>
<keyword evidence="2" id="KW-0238">DNA-binding</keyword>
<dbReference type="Gene3D" id="1.10.10.10">
    <property type="entry name" value="Winged helix-like DNA-binding domain superfamily/Winged helix DNA-binding domain"/>
    <property type="match status" value="1"/>
</dbReference>
<dbReference type="GO" id="GO:0006950">
    <property type="term" value="P:response to stress"/>
    <property type="evidence" value="ECO:0007669"/>
    <property type="project" value="TreeGrafter"/>
</dbReference>
<evidence type="ECO:0000256" key="1">
    <source>
        <dbReference type="ARBA" id="ARBA00023015"/>
    </source>
</evidence>
<dbReference type="OrthoDB" id="5296557at2"/>
<dbReference type="InterPro" id="IPR000835">
    <property type="entry name" value="HTH_MarR-typ"/>
</dbReference>
<evidence type="ECO:0000256" key="2">
    <source>
        <dbReference type="ARBA" id="ARBA00023125"/>
    </source>
</evidence>
<sequence length="146" mass="16127">MERNLGWLMNRAGLIWRTVVDRYMAELGLTQTRWVTLLVLDKVGEGCTQTVLAANVGVEQPSLVRTLGQLEEAGLIARRPSPDDARCRTVWFTPAGKELLGKMELVAAEGRELLLKGLSSEQRLAMHQMLEVVIGNAQAVLEGEKS</sequence>
<dbReference type="Proteomes" id="UP000268033">
    <property type="component" value="Unassembled WGS sequence"/>
</dbReference>
<dbReference type="GO" id="GO:0003677">
    <property type="term" value="F:DNA binding"/>
    <property type="evidence" value="ECO:0007669"/>
    <property type="project" value="UniProtKB-KW"/>
</dbReference>
<evidence type="ECO:0000259" key="4">
    <source>
        <dbReference type="PROSITE" id="PS50995"/>
    </source>
</evidence>
<keyword evidence="1" id="KW-0805">Transcription regulation</keyword>
<dbReference type="Pfam" id="PF12802">
    <property type="entry name" value="MarR_2"/>
    <property type="match status" value="1"/>
</dbReference>
<protein>
    <submittedName>
        <fullName evidence="5">MarR family transcriptional regulator</fullName>
    </submittedName>
</protein>
<dbReference type="GO" id="GO:0003700">
    <property type="term" value="F:DNA-binding transcription factor activity"/>
    <property type="evidence" value="ECO:0007669"/>
    <property type="project" value="InterPro"/>
</dbReference>
<dbReference type="InterPro" id="IPR036390">
    <property type="entry name" value="WH_DNA-bd_sf"/>
</dbReference>
<name>A0A3N1PLE4_9GAMM</name>
<dbReference type="SUPFAM" id="SSF46785">
    <property type="entry name" value="Winged helix' DNA-binding domain"/>
    <property type="match status" value="1"/>
</dbReference>
<dbReference type="PANTHER" id="PTHR33164:SF64">
    <property type="entry name" value="TRANSCRIPTIONAL REGULATOR SLYA"/>
    <property type="match status" value="1"/>
</dbReference>
<dbReference type="RefSeq" id="WP_050657205.1">
    <property type="nucleotide sequence ID" value="NZ_JBLXAC010000001.1"/>
</dbReference>
<evidence type="ECO:0000256" key="3">
    <source>
        <dbReference type="ARBA" id="ARBA00023163"/>
    </source>
</evidence>
<dbReference type="SMART" id="SM00347">
    <property type="entry name" value="HTH_MARR"/>
    <property type="match status" value="1"/>
</dbReference>
<dbReference type="PRINTS" id="PR00598">
    <property type="entry name" value="HTHMARR"/>
</dbReference>
<reference evidence="5 6" key="1">
    <citation type="submission" date="2018-11" db="EMBL/GenBank/DDBJ databases">
        <title>Genomic Encyclopedia of Type Strains, Phase IV (KMG-IV): sequencing the most valuable type-strain genomes for metagenomic binning, comparative biology and taxonomic classification.</title>
        <authorList>
            <person name="Goeker M."/>
        </authorList>
    </citation>
    <scope>NUCLEOTIDE SEQUENCE [LARGE SCALE GENOMIC DNA]</scope>
    <source>
        <strain evidence="5 6">DSM 21945</strain>
    </source>
</reference>
<keyword evidence="6" id="KW-1185">Reference proteome</keyword>
<comment type="caution">
    <text evidence="5">The sequence shown here is derived from an EMBL/GenBank/DDBJ whole genome shotgun (WGS) entry which is preliminary data.</text>
</comment>
<dbReference type="PANTHER" id="PTHR33164">
    <property type="entry name" value="TRANSCRIPTIONAL REGULATOR, MARR FAMILY"/>
    <property type="match status" value="1"/>
</dbReference>
<dbReference type="EMBL" id="RJUL01000003">
    <property type="protein sequence ID" value="ROQ28688.1"/>
    <property type="molecule type" value="Genomic_DNA"/>
</dbReference>
<evidence type="ECO:0000313" key="6">
    <source>
        <dbReference type="Proteomes" id="UP000268033"/>
    </source>
</evidence>
<dbReference type="PROSITE" id="PS50995">
    <property type="entry name" value="HTH_MARR_2"/>
    <property type="match status" value="1"/>
</dbReference>
<evidence type="ECO:0000313" key="5">
    <source>
        <dbReference type="EMBL" id="ROQ28688.1"/>
    </source>
</evidence>
<proteinExistence type="predicted"/>
<dbReference type="InterPro" id="IPR036388">
    <property type="entry name" value="WH-like_DNA-bd_sf"/>
</dbReference>
<keyword evidence="3" id="KW-0804">Transcription</keyword>
<accession>A0A3N1PLE4</accession>
<feature type="domain" description="HTH marR-type" evidence="4">
    <location>
        <begin position="1"/>
        <end position="135"/>
    </location>
</feature>
<organism evidence="5 6">
    <name type="scientific">Gallaecimonas pentaromativorans</name>
    <dbReference type="NCBI Taxonomy" id="584787"/>
    <lineage>
        <taxon>Bacteria</taxon>
        <taxon>Pseudomonadati</taxon>
        <taxon>Pseudomonadota</taxon>
        <taxon>Gammaproteobacteria</taxon>
        <taxon>Enterobacterales</taxon>
        <taxon>Gallaecimonadaceae</taxon>
        <taxon>Gallaecimonas</taxon>
    </lineage>
</organism>
<gene>
    <name evidence="5" type="ORF">EDC28_103281</name>
</gene>